<feature type="domain" description="FAD/NAD(P)-binding" evidence="8">
    <location>
        <begin position="13"/>
        <end position="213"/>
    </location>
</feature>
<evidence type="ECO:0000256" key="5">
    <source>
        <dbReference type="ARBA" id="ARBA00023002"/>
    </source>
</evidence>
<keyword evidence="6" id="KW-0520">NAD</keyword>
<evidence type="ECO:0000256" key="2">
    <source>
        <dbReference type="ARBA" id="ARBA00007532"/>
    </source>
</evidence>
<dbReference type="PRINTS" id="PR00368">
    <property type="entry name" value="FADPNR"/>
</dbReference>
<evidence type="ECO:0000259" key="8">
    <source>
        <dbReference type="Pfam" id="PF07992"/>
    </source>
</evidence>
<sequence length="352" mass="36512">RLPPSRSVEVTTAGDKKLTLRPRHVLLATGGRPRSLPGIDIDGERVISSREAMTLQARPESLVIVGAGAIGVEVASFYSAFDTRVTLLEAEVQVLPREDAEIAQILSAALQRDGVIVRTGVQVTAVDITARRRTATVKYNGADGPAEVKAERVLMAVGISGNTEDLGLEALGVRSARGCLSVDGRYATSARDIYAIGDLIGSPQLAHAAAAEGVAAVEFMAGRRTRPVDVATVPSCTYSHPQVASVGLTEAAAEAQGLEVKVGRFPLAASGRARASGEAEGIIKLVFGARYGDILGAAIVGPEATELIAEVGLAITLEATWEDLAHTVHAHPTLSEGVMEAAAAAFGEAINV</sequence>
<dbReference type="GO" id="GO:0004148">
    <property type="term" value="F:dihydrolipoyl dehydrogenase (NADH) activity"/>
    <property type="evidence" value="ECO:0007669"/>
    <property type="project" value="TreeGrafter"/>
</dbReference>
<evidence type="ECO:0000256" key="6">
    <source>
        <dbReference type="ARBA" id="ARBA00023027"/>
    </source>
</evidence>
<dbReference type="InterPro" id="IPR023753">
    <property type="entry name" value="FAD/NAD-binding_dom"/>
</dbReference>
<proteinExistence type="inferred from homology"/>
<feature type="non-terminal residue" evidence="9">
    <location>
        <position position="1"/>
    </location>
</feature>
<dbReference type="EMBL" id="UINC01070143">
    <property type="protein sequence ID" value="SVC04056.1"/>
    <property type="molecule type" value="Genomic_DNA"/>
</dbReference>
<dbReference type="GO" id="GO:0050660">
    <property type="term" value="F:flavin adenine dinucleotide binding"/>
    <property type="evidence" value="ECO:0007669"/>
    <property type="project" value="TreeGrafter"/>
</dbReference>
<dbReference type="InterPro" id="IPR036188">
    <property type="entry name" value="FAD/NAD-bd_sf"/>
</dbReference>
<dbReference type="InterPro" id="IPR050151">
    <property type="entry name" value="Class-I_Pyr_Nuc-Dis_Oxidored"/>
</dbReference>
<evidence type="ECO:0000256" key="3">
    <source>
        <dbReference type="ARBA" id="ARBA00022630"/>
    </source>
</evidence>
<evidence type="ECO:0000259" key="7">
    <source>
        <dbReference type="Pfam" id="PF02852"/>
    </source>
</evidence>
<protein>
    <recommendedName>
        <fullName evidence="10">Dihydrolipoyl dehydrogenase</fullName>
    </recommendedName>
</protein>
<feature type="domain" description="Pyridine nucleotide-disulphide oxidoreductase dimerisation" evidence="7">
    <location>
        <begin position="233"/>
        <end position="342"/>
    </location>
</feature>
<evidence type="ECO:0000313" key="9">
    <source>
        <dbReference type="EMBL" id="SVC04056.1"/>
    </source>
</evidence>
<keyword evidence="5" id="KW-0560">Oxidoreductase</keyword>
<dbReference type="AlphaFoldDB" id="A0A382IWQ1"/>
<dbReference type="Gene3D" id="3.50.50.60">
    <property type="entry name" value="FAD/NAD(P)-binding domain"/>
    <property type="match status" value="2"/>
</dbReference>
<dbReference type="FunFam" id="3.30.390.30:FF:000001">
    <property type="entry name" value="Dihydrolipoyl dehydrogenase"/>
    <property type="match status" value="1"/>
</dbReference>
<comment type="similarity">
    <text evidence="2">Belongs to the class-I pyridine nucleotide-disulfide oxidoreductase family.</text>
</comment>
<dbReference type="SUPFAM" id="SSF51905">
    <property type="entry name" value="FAD/NAD(P)-binding domain"/>
    <property type="match status" value="1"/>
</dbReference>
<evidence type="ECO:0000256" key="4">
    <source>
        <dbReference type="ARBA" id="ARBA00022827"/>
    </source>
</evidence>
<dbReference type="Gene3D" id="3.30.390.30">
    <property type="match status" value="1"/>
</dbReference>
<dbReference type="InterPro" id="IPR016156">
    <property type="entry name" value="FAD/NAD-linked_Rdtase_dimer_sf"/>
</dbReference>
<dbReference type="GO" id="GO:0006103">
    <property type="term" value="P:2-oxoglutarate metabolic process"/>
    <property type="evidence" value="ECO:0007669"/>
    <property type="project" value="TreeGrafter"/>
</dbReference>
<dbReference type="PANTHER" id="PTHR22912:SF217">
    <property type="entry name" value="DIHYDROLIPOYL DEHYDROGENASE"/>
    <property type="match status" value="1"/>
</dbReference>
<dbReference type="Pfam" id="PF07992">
    <property type="entry name" value="Pyr_redox_2"/>
    <property type="match status" value="1"/>
</dbReference>
<reference evidence="9" key="1">
    <citation type="submission" date="2018-05" db="EMBL/GenBank/DDBJ databases">
        <authorList>
            <person name="Lanie J.A."/>
            <person name="Ng W.-L."/>
            <person name="Kazmierczak K.M."/>
            <person name="Andrzejewski T.M."/>
            <person name="Davidsen T.M."/>
            <person name="Wayne K.J."/>
            <person name="Tettelin H."/>
            <person name="Glass J.I."/>
            <person name="Rusch D."/>
            <person name="Podicherti R."/>
            <person name="Tsui H.-C.T."/>
            <person name="Winkler M.E."/>
        </authorList>
    </citation>
    <scope>NUCLEOTIDE SEQUENCE</scope>
</reference>
<organism evidence="9">
    <name type="scientific">marine metagenome</name>
    <dbReference type="NCBI Taxonomy" id="408172"/>
    <lineage>
        <taxon>unclassified sequences</taxon>
        <taxon>metagenomes</taxon>
        <taxon>ecological metagenomes</taxon>
    </lineage>
</organism>
<dbReference type="Pfam" id="PF02852">
    <property type="entry name" value="Pyr_redox_dim"/>
    <property type="match status" value="1"/>
</dbReference>
<gene>
    <name evidence="9" type="ORF">METZ01_LOCUS256910</name>
</gene>
<dbReference type="SUPFAM" id="SSF55424">
    <property type="entry name" value="FAD/NAD-linked reductases, dimerisation (C-terminal) domain"/>
    <property type="match status" value="1"/>
</dbReference>
<evidence type="ECO:0000256" key="1">
    <source>
        <dbReference type="ARBA" id="ARBA00001974"/>
    </source>
</evidence>
<keyword evidence="4" id="KW-0274">FAD</keyword>
<name>A0A382IWQ1_9ZZZZ</name>
<comment type="cofactor">
    <cofactor evidence="1">
        <name>FAD</name>
        <dbReference type="ChEBI" id="CHEBI:57692"/>
    </cofactor>
</comment>
<dbReference type="InterPro" id="IPR004099">
    <property type="entry name" value="Pyr_nucl-diS_OxRdtase_dimer"/>
</dbReference>
<dbReference type="PANTHER" id="PTHR22912">
    <property type="entry name" value="DISULFIDE OXIDOREDUCTASE"/>
    <property type="match status" value="1"/>
</dbReference>
<keyword evidence="3" id="KW-0285">Flavoprotein</keyword>
<accession>A0A382IWQ1</accession>
<dbReference type="PRINTS" id="PR00411">
    <property type="entry name" value="PNDRDTASEI"/>
</dbReference>
<evidence type="ECO:0008006" key="10">
    <source>
        <dbReference type="Google" id="ProtNLM"/>
    </source>
</evidence>